<dbReference type="InterPro" id="IPR000668">
    <property type="entry name" value="Peptidase_C1A_C"/>
</dbReference>
<dbReference type="InterPro" id="IPR025660">
    <property type="entry name" value="Pept_his_AS"/>
</dbReference>
<dbReference type="InterPro" id="IPR000169">
    <property type="entry name" value="Pept_cys_AS"/>
</dbReference>
<feature type="compositionally biased region" description="Basic and acidic residues" evidence="4">
    <location>
        <begin position="45"/>
        <end position="60"/>
    </location>
</feature>
<dbReference type="SMART" id="SM00645">
    <property type="entry name" value="Pept_C1"/>
    <property type="match status" value="1"/>
</dbReference>
<comment type="similarity">
    <text evidence="1">Belongs to the peptidase C1 family.</text>
</comment>
<feature type="transmembrane region" description="Helical" evidence="5">
    <location>
        <begin position="638"/>
        <end position="658"/>
    </location>
</feature>
<dbReference type="SUPFAM" id="SSF54001">
    <property type="entry name" value="Cysteine proteinases"/>
    <property type="match status" value="1"/>
</dbReference>
<keyword evidence="2" id="KW-0865">Zymogen</keyword>
<evidence type="ECO:0000256" key="3">
    <source>
        <dbReference type="ARBA" id="ARBA00023157"/>
    </source>
</evidence>
<dbReference type="PANTHER" id="PTHR12411">
    <property type="entry name" value="CYSTEINE PROTEASE FAMILY C1-RELATED"/>
    <property type="match status" value="1"/>
</dbReference>
<keyword evidence="5" id="KW-0812">Transmembrane</keyword>
<dbReference type="PRINTS" id="PR00705">
    <property type="entry name" value="PAPAIN"/>
</dbReference>
<keyword evidence="8" id="KW-1185">Reference proteome</keyword>
<dbReference type="CDD" id="cd02248">
    <property type="entry name" value="Peptidase_C1A"/>
    <property type="match status" value="1"/>
</dbReference>
<feature type="region of interest" description="Disordered" evidence="4">
    <location>
        <begin position="25"/>
        <end position="60"/>
    </location>
</feature>
<keyword evidence="5" id="KW-0472">Membrane</keyword>
<feature type="domain" description="Peptidase C1A papain C-terminal" evidence="6">
    <location>
        <begin position="308"/>
        <end position="567"/>
    </location>
</feature>
<dbReference type="PROSITE" id="PS00639">
    <property type="entry name" value="THIOL_PROTEASE_HIS"/>
    <property type="match status" value="1"/>
</dbReference>
<keyword evidence="3" id="KW-1015">Disulfide bond</keyword>
<evidence type="ECO:0000256" key="2">
    <source>
        <dbReference type="ARBA" id="ARBA00023145"/>
    </source>
</evidence>
<dbReference type="Pfam" id="PF00112">
    <property type="entry name" value="Peptidase_C1"/>
    <property type="match status" value="2"/>
</dbReference>
<proteinExistence type="inferred from homology"/>
<dbReference type="InterPro" id="IPR038765">
    <property type="entry name" value="Papain-like_cys_pep_sf"/>
</dbReference>
<reference evidence="7 8" key="1">
    <citation type="submission" date="2024-10" db="EMBL/GenBank/DDBJ databases">
        <title>Updated reference genomes for cyclostephanoid diatoms.</title>
        <authorList>
            <person name="Roberts W.R."/>
            <person name="Alverson A.J."/>
        </authorList>
    </citation>
    <scope>NUCLEOTIDE SEQUENCE [LARGE SCALE GENOMIC DNA]</scope>
    <source>
        <strain evidence="7 8">AJA276-08</strain>
    </source>
</reference>
<dbReference type="Proteomes" id="UP001530315">
    <property type="component" value="Unassembled WGS sequence"/>
</dbReference>
<gene>
    <name evidence="7" type="ORF">ACHAW5_003722</name>
</gene>
<evidence type="ECO:0000256" key="5">
    <source>
        <dbReference type="SAM" id="Phobius"/>
    </source>
</evidence>
<evidence type="ECO:0000256" key="1">
    <source>
        <dbReference type="ARBA" id="ARBA00008455"/>
    </source>
</evidence>
<dbReference type="PROSITE" id="PS00139">
    <property type="entry name" value="THIOL_PROTEASE_CYS"/>
    <property type="match status" value="1"/>
</dbReference>
<comment type="caution">
    <text evidence="7">The sequence shown here is derived from an EMBL/GenBank/DDBJ whole genome shotgun (WGS) entry which is preliminary data.</text>
</comment>
<accession>A0ABD3NRA8</accession>
<evidence type="ECO:0000313" key="8">
    <source>
        <dbReference type="Proteomes" id="UP001530315"/>
    </source>
</evidence>
<dbReference type="InterPro" id="IPR025661">
    <property type="entry name" value="Pept_asp_AS"/>
</dbReference>
<keyword evidence="5" id="KW-1133">Transmembrane helix</keyword>
<name>A0ABD3NRA8_9STRA</name>
<evidence type="ECO:0000259" key="6">
    <source>
        <dbReference type="SMART" id="SM00645"/>
    </source>
</evidence>
<dbReference type="Gene3D" id="3.90.70.10">
    <property type="entry name" value="Cysteine proteinases"/>
    <property type="match status" value="1"/>
</dbReference>
<sequence>MTNPHETKFQYEDALLSSCASSSLARSLTGGDSAHASGAAVPAPSREEPPPFDREESRRRREIAAVGDCRALFERHAAHYRRSPPSAGEEKFWEYRMMDGVAPSDGVAADVDSGTISPRIEAFLRSVIFVHEHNGMGGHRVALNRFSDMLSHELPLMSQSVGVPSSDSSSFGGGDFEFMRSALDDIFPFNQHAMTSEERGPTFVSLDSDEVILKFWENLGRIHEHSAQSNHVRGTSYIDKLRSMLDSWRWMGGEHRVEQIDPPAAHPLTRSTRGSFLLDKENELGGLEDEDGSSHHDERWDRHLNWATEDNPDGVRIVHDAMDQGYCGSCWAVSATGTIEASIARNMAYIAYEDAFSSRKARKHSNRRRFAVDVAQRIERKSIDTADLSVQELIDCDTRYDQGCSGGNPLLAFYFLHRFGITSARNYPYTGTMDTCNYRKVDEPVATVKSWGILTADHENNIEKVLRYIGPVAVGLIGGDPAFLSYETGVFLSSKGGQCDTGKADHAMLIVGYGEEVSRGAVLKYWIARNSWGSGWGENGYVRVARLGGAKGHHGVCGIAQSPSIALGGMFTRDVEIERFGNYQNTGFLHDGSKPDRSMMARASYQIQSAMHRIRVRLGFSQRSIMMSAMIGDEKDDLAIAMPCAMMIGMLLACLVFAHTVRKRRRKCVRSATVVEVQQSNDEESVSTFMGVHNGISGLVRFGMNSNDSSERIRLLENNTGTKYTS</sequence>
<evidence type="ECO:0000256" key="4">
    <source>
        <dbReference type="SAM" id="MobiDB-lite"/>
    </source>
</evidence>
<dbReference type="EMBL" id="JALLAZ020001212">
    <property type="protein sequence ID" value="KAL3778524.1"/>
    <property type="molecule type" value="Genomic_DNA"/>
</dbReference>
<dbReference type="PROSITE" id="PS00640">
    <property type="entry name" value="THIOL_PROTEASE_ASN"/>
    <property type="match status" value="1"/>
</dbReference>
<evidence type="ECO:0000313" key="7">
    <source>
        <dbReference type="EMBL" id="KAL3778524.1"/>
    </source>
</evidence>
<organism evidence="7 8">
    <name type="scientific">Stephanodiscus triporus</name>
    <dbReference type="NCBI Taxonomy" id="2934178"/>
    <lineage>
        <taxon>Eukaryota</taxon>
        <taxon>Sar</taxon>
        <taxon>Stramenopiles</taxon>
        <taxon>Ochrophyta</taxon>
        <taxon>Bacillariophyta</taxon>
        <taxon>Coscinodiscophyceae</taxon>
        <taxon>Thalassiosirophycidae</taxon>
        <taxon>Stephanodiscales</taxon>
        <taxon>Stephanodiscaceae</taxon>
        <taxon>Stephanodiscus</taxon>
    </lineage>
</organism>
<dbReference type="AlphaFoldDB" id="A0ABD3NRA8"/>
<protein>
    <recommendedName>
        <fullName evidence="6">Peptidase C1A papain C-terminal domain-containing protein</fullName>
    </recommendedName>
</protein>
<dbReference type="InterPro" id="IPR013128">
    <property type="entry name" value="Peptidase_C1A"/>
</dbReference>
<dbReference type="InterPro" id="IPR039417">
    <property type="entry name" value="Peptidase_C1A_papain-like"/>
</dbReference>